<dbReference type="Proteomes" id="UP000095751">
    <property type="component" value="Unassembled WGS sequence"/>
</dbReference>
<accession>A0A1E7EWU4</accession>
<sequence length="403" mass="45569">MMEPTTSTAETYDGRRRKSLISRRQKRGSSCLMTVIAMMVLLSSTMMILFVSAIKPVRNIQVTFRGQTYTVREGVTTVKELTDRFEKISGKNNASSPSEASLNSNSNKNDDDNDKKKSKKKGMIIWKGQILKPDDSLFKAGIKNGDHVMILPDEKETKATDMLAVYLFLLSSNEKAIEDAITKIKQEQPESFEQMEEMFHSFRDNIQHLKKQDVVDNLRTNFDLAYHRIRSVWEHPSLRQSLHDPDRIENYRKIISQNLSRTKFLNNNNNNNKQSPNNNRLQNAINSPEIWKKEFTKFVAKAIRVGDTILEGILDLLLDVLKGKGSSSSSNVSRDNSYYSTSSSLHQQDGAAGLSSASSSWTSAAANAHTTLADTFTDEMEDPSLANNLLFELSESEDDYEDE</sequence>
<proteinExistence type="predicted"/>
<gene>
    <name evidence="3" type="ORF">FRACYDRAFT_247051</name>
</gene>
<keyword evidence="2" id="KW-1133">Transmembrane helix</keyword>
<feature type="transmembrane region" description="Helical" evidence="2">
    <location>
        <begin position="31"/>
        <end position="54"/>
    </location>
</feature>
<reference evidence="3 4" key="1">
    <citation type="submission" date="2016-09" db="EMBL/GenBank/DDBJ databases">
        <title>Extensive genetic diversity and differential bi-allelic expression allows diatom success in the polar Southern Ocean.</title>
        <authorList>
            <consortium name="DOE Joint Genome Institute"/>
            <person name="Mock T."/>
            <person name="Otillar R.P."/>
            <person name="Strauss J."/>
            <person name="Dupont C."/>
            <person name="Frickenhaus S."/>
            <person name="Maumus F."/>
            <person name="Mcmullan M."/>
            <person name="Sanges R."/>
            <person name="Schmutz J."/>
            <person name="Toseland A."/>
            <person name="Valas R."/>
            <person name="Veluchamy A."/>
            <person name="Ward B.J."/>
            <person name="Allen A."/>
            <person name="Barry K."/>
            <person name="Falciatore A."/>
            <person name="Ferrante M."/>
            <person name="Fortunato A.E."/>
            <person name="Gloeckner G."/>
            <person name="Gruber A."/>
            <person name="Hipkin R."/>
            <person name="Janech M."/>
            <person name="Kroth P."/>
            <person name="Leese F."/>
            <person name="Lindquist E."/>
            <person name="Lyon B.R."/>
            <person name="Martin J."/>
            <person name="Mayer C."/>
            <person name="Parker M."/>
            <person name="Quesneville H."/>
            <person name="Raymond J."/>
            <person name="Uhlig C."/>
            <person name="Valentin K.U."/>
            <person name="Worden A.Z."/>
            <person name="Armbrust E.V."/>
            <person name="Bowler C."/>
            <person name="Green B."/>
            <person name="Moulton V."/>
            <person name="Van Oosterhout C."/>
            <person name="Grigoriev I."/>
        </authorList>
    </citation>
    <scope>NUCLEOTIDE SEQUENCE [LARGE SCALE GENOMIC DNA]</scope>
    <source>
        <strain evidence="3 4">CCMP1102</strain>
    </source>
</reference>
<dbReference type="AlphaFoldDB" id="A0A1E7EWU4"/>
<dbReference type="KEGG" id="fcy:FRACYDRAFT_247051"/>
<dbReference type="InParanoid" id="A0A1E7EWU4"/>
<feature type="region of interest" description="Disordered" evidence="1">
    <location>
        <begin position="263"/>
        <end position="282"/>
    </location>
</feature>
<evidence type="ECO:0000313" key="3">
    <source>
        <dbReference type="EMBL" id="OEU10510.1"/>
    </source>
</evidence>
<feature type="region of interest" description="Disordered" evidence="1">
    <location>
        <begin position="1"/>
        <end position="25"/>
    </location>
</feature>
<organism evidence="3 4">
    <name type="scientific">Fragilariopsis cylindrus CCMP1102</name>
    <dbReference type="NCBI Taxonomy" id="635003"/>
    <lineage>
        <taxon>Eukaryota</taxon>
        <taxon>Sar</taxon>
        <taxon>Stramenopiles</taxon>
        <taxon>Ochrophyta</taxon>
        <taxon>Bacillariophyta</taxon>
        <taxon>Bacillariophyceae</taxon>
        <taxon>Bacillariophycidae</taxon>
        <taxon>Bacillariales</taxon>
        <taxon>Bacillariaceae</taxon>
        <taxon>Fragilariopsis</taxon>
    </lineage>
</organism>
<feature type="compositionally biased region" description="Polar residues" evidence="1">
    <location>
        <begin position="1"/>
        <end position="10"/>
    </location>
</feature>
<name>A0A1E7EWU4_9STRA</name>
<evidence type="ECO:0008006" key="5">
    <source>
        <dbReference type="Google" id="ProtNLM"/>
    </source>
</evidence>
<dbReference type="EMBL" id="KV784371">
    <property type="protein sequence ID" value="OEU10510.1"/>
    <property type="molecule type" value="Genomic_DNA"/>
</dbReference>
<keyword evidence="2" id="KW-0472">Membrane</keyword>
<evidence type="ECO:0000313" key="4">
    <source>
        <dbReference type="Proteomes" id="UP000095751"/>
    </source>
</evidence>
<protein>
    <recommendedName>
        <fullName evidence="5">Ubiquitin-like domain-containing protein</fullName>
    </recommendedName>
</protein>
<feature type="region of interest" description="Disordered" evidence="1">
    <location>
        <begin position="88"/>
        <end position="121"/>
    </location>
</feature>
<feature type="region of interest" description="Disordered" evidence="1">
    <location>
        <begin position="325"/>
        <end position="352"/>
    </location>
</feature>
<feature type="compositionally biased region" description="Low complexity" evidence="1">
    <location>
        <begin position="325"/>
        <end position="344"/>
    </location>
</feature>
<evidence type="ECO:0000256" key="1">
    <source>
        <dbReference type="SAM" id="MobiDB-lite"/>
    </source>
</evidence>
<keyword evidence="2" id="KW-0812">Transmembrane</keyword>
<dbReference type="OrthoDB" id="46654at2759"/>
<feature type="compositionally biased region" description="Basic residues" evidence="1">
    <location>
        <begin position="15"/>
        <end position="25"/>
    </location>
</feature>
<feature type="compositionally biased region" description="Low complexity" evidence="1">
    <location>
        <begin position="92"/>
        <end position="107"/>
    </location>
</feature>
<keyword evidence="4" id="KW-1185">Reference proteome</keyword>
<evidence type="ECO:0000256" key="2">
    <source>
        <dbReference type="SAM" id="Phobius"/>
    </source>
</evidence>